<organism evidence="9">
    <name type="scientific">hydrothermal vent metagenome</name>
    <dbReference type="NCBI Taxonomy" id="652676"/>
    <lineage>
        <taxon>unclassified sequences</taxon>
        <taxon>metagenomes</taxon>
        <taxon>ecological metagenomes</taxon>
    </lineage>
</organism>
<evidence type="ECO:0000256" key="3">
    <source>
        <dbReference type="ARBA" id="ARBA00022519"/>
    </source>
</evidence>
<keyword evidence="6 7" id="KW-0472">Membrane</keyword>
<feature type="transmembrane region" description="Helical" evidence="7">
    <location>
        <begin position="20"/>
        <end position="39"/>
    </location>
</feature>
<dbReference type="PANTHER" id="PTHR30462">
    <property type="entry name" value="INTERMEMBRANE TRANSPORT PROTEIN PQIB-RELATED"/>
    <property type="match status" value="1"/>
</dbReference>
<evidence type="ECO:0000256" key="2">
    <source>
        <dbReference type="ARBA" id="ARBA00022475"/>
    </source>
</evidence>
<keyword evidence="2" id="KW-1003">Cell membrane</keyword>
<evidence type="ECO:0000256" key="6">
    <source>
        <dbReference type="ARBA" id="ARBA00023136"/>
    </source>
</evidence>
<reference evidence="9" key="1">
    <citation type="submission" date="2016-10" db="EMBL/GenBank/DDBJ databases">
        <authorList>
            <person name="de Groot N.N."/>
        </authorList>
    </citation>
    <scope>NUCLEOTIDE SEQUENCE</scope>
</reference>
<dbReference type="AlphaFoldDB" id="A0A1W1EF99"/>
<sequence length="546" mass="61867">MEQNIPDIKESSKFNFITSIWIVPFIALIIAGWLGYQYFASRGQEIKIIFPTNEGLVAGQSVLKFKNVPVGKVTKIYVDKESTDIVVIVRMNSERSTPYLTENAKFWIEKPRVGIGGISGLDTLISGTYINIHSTKGGKIKRRKFIGLTQPYRDTMRGEYFHLITSTGDNVSVGMPIYYKNIKVGQVEYVYLSLDKRAVDVIVFINKQYASLVRNDSRFWIKSMMNIDFAKGNFDVNLAPFNFMLQGGIVFSSGKKGKGKVSKNKIFPIYKSKTHAESMTIGAVPKTLRNFTLNTTMKTSNLREMSPVRFYGYEIGWVDSLDINYNSKIHKMETKIVISIDTSIFKDKNEKNVTGLVNLYKAVDAGMRAKLDALDPISGMMFIDLTFDHKDTDSKGIVNYDDYNEMPMLQTSTSGIMDSIGVIMKKIERLPLDKLVNSLNDVINEASEPIENANEMLIELKKSAKNVSDMTSNKSFKTMPNEMNKAIKELTKTIRTTRKVVNSYGEDSMLNEQLSYTLEILTKTSKEMEVFLRMLNRKPNSLIFGD</sequence>
<dbReference type="GO" id="GO:0005886">
    <property type="term" value="C:plasma membrane"/>
    <property type="evidence" value="ECO:0007669"/>
    <property type="project" value="UniProtKB-SubCell"/>
</dbReference>
<evidence type="ECO:0000256" key="1">
    <source>
        <dbReference type="ARBA" id="ARBA00004533"/>
    </source>
</evidence>
<keyword evidence="5 7" id="KW-1133">Transmembrane helix</keyword>
<protein>
    <submittedName>
        <fullName evidence="9">Paraquat-inducible protein B</fullName>
    </submittedName>
</protein>
<keyword evidence="4 7" id="KW-0812">Transmembrane</keyword>
<name>A0A1W1EF99_9ZZZZ</name>
<dbReference type="InterPro" id="IPR003399">
    <property type="entry name" value="Mce/MlaD"/>
</dbReference>
<comment type="subcellular location">
    <subcellularLocation>
        <location evidence="1">Cell inner membrane</location>
    </subcellularLocation>
</comment>
<proteinExistence type="predicted"/>
<evidence type="ECO:0000259" key="8">
    <source>
        <dbReference type="Pfam" id="PF02470"/>
    </source>
</evidence>
<dbReference type="PANTHER" id="PTHR30462:SF0">
    <property type="entry name" value="INTERMEMBRANE TRANSPORT PROTEIN YEBT"/>
    <property type="match status" value="1"/>
</dbReference>
<feature type="domain" description="Mce/MlaD" evidence="8">
    <location>
        <begin position="42"/>
        <end position="132"/>
    </location>
</feature>
<evidence type="ECO:0000256" key="7">
    <source>
        <dbReference type="SAM" id="Phobius"/>
    </source>
</evidence>
<dbReference type="EMBL" id="FPKX01000059">
    <property type="protein sequence ID" value="SFZ98696.1"/>
    <property type="molecule type" value="Genomic_DNA"/>
</dbReference>
<evidence type="ECO:0000256" key="5">
    <source>
        <dbReference type="ARBA" id="ARBA00022989"/>
    </source>
</evidence>
<keyword evidence="3" id="KW-0997">Cell inner membrane</keyword>
<feature type="domain" description="Mce/MlaD" evidence="8">
    <location>
        <begin position="159"/>
        <end position="223"/>
    </location>
</feature>
<accession>A0A1W1EF99</accession>
<dbReference type="Pfam" id="PF02470">
    <property type="entry name" value="MlaD"/>
    <property type="match status" value="2"/>
</dbReference>
<dbReference type="InterPro" id="IPR051800">
    <property type="entry name" value="PqiA-PqiB_transport"/>
</dbReference>
<gene>
    <name evidence="9" type="ORF">MNB_SV-5-359</name>
</gene>
<evidence type="ECO:0000313" key="9">
    <source>
        <dbReference type="EMBL" id="SFZ98696.1"/>
    </source>
</evidence>
<evidence type="ECO:0000256" key="4">
    <source>
        <dbReference type="ARBA" id="ARBA00022692"/>
    </source>
</evidence>